<reference evidence="5" key="1">
    <citation type="submission" date="2022-08" db="EMBL/GenBank/DDBJ databases">
        <authorList>
            <person name="Somphong A."/>
            <person name="Phongsopitanun W."/>
        </authorList>
    </citation>
    <scope>NUCLEOTIDE SEQUENCE</scope>
    <source>
        <strain evidence="5">LP05-1</strain>
    </source>
</reference>
<dbReference type="Gene3D" id="3.40.50.150">
    <property type="entry name" value="Vaccinia Virus protein VP39"/>
    <property type="match status" value="1"/>
</dbReference>
<protein>
    <submittedName>
        <fullName evidence="5">Class I SAM-dependent methyltransferase</fullName>
    </submittedName>
</protein>
<evidence type="ECO:0000313" key="5">
    <source>
        <dbReference type="EMBL" id="MCS0636531.1"/>
    </source>
</evidence>
<accession>A0ABT2CGK9</accession>
<feature type="domain" description="Methyltransferase" evidence="4">
    <location>
        <begin position="51"/>
        <end position="145"/>
    </location>
</feature>
<evidence type="ECO:0000256" key="1">
    <source>
        <dbReference type="ARBA" id="ARBA00022603"/>
    </source>
</evidence>
<dbReference type="InterPro" id="IPR029063">
    <property type="entry name" value="SAM-dependent_MTases_sf"/>
</dbReference>
<dbReference type="CDD" id="cd02440">
    <property type="entry name" value="AdoMet_MTases"/>
    <property type="match status" value="1"/>
</dbReference>
<keyword evidence="3" id="KW-0949">S-adenosyl-L-methionine</keyword>
<keyword evidence="6" id="KW-1185">Reference proteome</keyword>
<dbReference type="GO" id="GO:0032259">
    <property type="term" value="P:methylation"/>
    <property type="evidence" value="ECO:0007669"/>
    <property type="project" value="UniProtKB-KW"/>
</dbReference>
<dbReference type="EMBL" id="JANUGQ010000009">
    <property type="protein sequence ID" value="MCS0636531.1"/>
    <property type="molecule type" value="Genomic_DNA"/>
</dbReference>
<dbReference type="Proteomes" id="UP001431313">
    <property type="component" value="Unassembled WGS sequence"/>
</dbReference>
<keyword evidence="2" id="KW-0808">Transferase</keyword>
<dbReference type="PANTHER" id="PTHR43464:SF19">
    <property type="entry name" value="UBIQUINONE BIOSYNTHESIS O-METHYLTRANSFERASE, MITOCHONDRIAL"/>
    <property type="match status" value="1"/>
</dbReference>
<dbReference type="SUPFAM" id="SSF53335">
    <property type="entry name" value="S-adenosyl-L-methionine-dependent methyltransferases"/>
    <property type="match status" value="1"/>
</dbReference>
<dbReference type="Pfam" id="PF13649">
    <property type="entry name" value="Methyltransf_25"/>
    <property type="match status" value="1"/>
</dbReference>
<gene>
    <name evidence="5" type="ORF">NX801_12820</name>
</gene>
<evidence type="ECO:0000256" key="3">
    <source>
        <dbReference type="ARBA" id="ARBA00022691"/>
    </source>
</evidence>
<evidence type="ECO:0000259" key="4">
    <source>
        <dbReference type="Pfam" id="PF13649"/>
    </source>
</evidence>
<comment type="caution">
    <text evidence="5">The sequence shown here is derived from an EMBL/GenBank/DDBJ whole genome shotgun (WGS) entry which is preliminary data.</text>
</comment>
<evidence type="ECO:0000256" key="2">
    <source>
        <dbReference type="ARBA" id="ARBA00022679"/>
    </source>
</evidence>
<organism evidence="5 6">
    <name type="scientific">Streptomyces pyxinae</name>
    <dbReference type="NCBI Taxonomy" id="2970734"/>
    <lineage>
        <taxon>Bacteria</taxon>
        <taxon>Bacillati</taxon>
        <taxon>Actinomycetota</taxon>
        <taxon>Actinomycetes</taxon>
        <taxon>Kitasatosporales</taxon>
        <taxon>Streptomycetaceae</taxon>
        <taxon>Streptomyces</taxon>
    </lineage>
</organism>
<dbReference type="PANTHER" id="PTHR43464">
    <property type="entry name" value="METHYLTRANSFERASE"/>
    <property type="match status" value="1"/>
</dbReference>
<evidence type="ECO:0000313" key="6">
    <source>
        <dbReference type="Proteomes" id="UP001431313"/>
    </source>
</evidence>
<dbReference type="InterPro" id="IPR041698">
    <property type="entry name" value="Methyltransf_25"/>
</dbReference>
<name>A0ABT2CGK9_9ACTN</name>
<proteinExistence type="predicted"/>
<sequence length="220" mass="23800">MTTDAPNPANSSSYDADYWDERYAGRDRVWSGRPNATLVAEITGLTPGHALDLGCGEGGDALWLARQGWRVTAADISGVALERGARQAAEEGLADLIEWQRHDLAVSFPEGRYDLVTSGFLHSPGEGMPRERILRDAVAAVAPGGTLLVMGHAGPPPWDPDGYPGVSLPMADEVLAGLSLPPGEWEVVRCEEYERSQTAPDGRECTRLDNVVRVRRRPAE</sequence>
<dbReference type="GO" id="GO:0008168">
    <property type="term" value="F:methyltransferase activity"/>
    <property type="evidence" value="ECO:0007669"/>
    <property type="project" value="UniProtKB-KW"/>
</dbReference>
<dbReference type="RefSeq" id="WP_258787720.1">
    <property type="nucleotide sequence ID" value="NZ_JANUGQ010000009.1"/>
</dbReference>
<keyword evidence="1 5" id="KW-0489">Methyltransferase</keyword>